<evidence type="ECO:0000313" key="3">
    <source>
        <dbReference type="EMBL" id="ORY12913.1"/>
    </source>
</evidence>
<keyword evidence="4" id="KW-1185">Reference proteome</keyword>
<evidence type="ECO:0000259" key="2">
    <source>
        <dbReference type="Pfam" id="PF17111"/>
    </source>
</evidence>
<feature type="compositionally biased region" description="Basic and acidic residues" evidence="1">
    <location>
        <begin position="300"/>
        <end position="310"/>
    </location>
</feature>
<dbReference type="AlphaFoldDB" id="A0A1Y1ZRN3"/>
<protein>
    <recommendedName>
        <fullName evidence="2">Azaphilone pigments biosynthesis cluster protein L N-terminal domain-containing protein</fullName>
    </recommendedName>
</protein>
<reference evidence="3 4" key="1">
    <citation type="submission" date="2016-07" db="EMBL/GenBank/DDBJ databases">
        <title>Pervasive Adenine N6-methylation of Active Genes in Fungi.</title>
        <authorList>
            <consortium name="DOE Joint Genome Institute"/>
            <person name="Mondo S.J."/>
            <person name="Dannebaum R.O."/>
            <person name="Kuo R.C."/>
            <person name="Labutti K."/>
            <person name="Haridas S."/>
            <person name="Kuo A."/>
            <person name="Salamov A."/>
            <person name="Ahrendt S.R."/>
            <person name="Lipzen A."/>
            <person name="Sullivan W."/>
            <person name="Andreopoulos W.B."/>
            <person name="Clum A."/>
            <person name="Lindquist E."/>
            <person name="Daum C."/>
            <person name="Ramamoorthy G.K."/>
            <person name="Gryganskyi A."/>
            <person name="Culley D."/>
            <person name="Magnuson J.K."/>
            <person name="James T.Y."/>
            <person name="O'Malley M.A."/>
            <person name="Stajich J.E."/>
            <person name="Spatafora J.W."/>
            <person name="Visel A."/>
            <person name="Grigoriev I.V."/>
        </authorList>
    </citation>
    <scope>NUCLEOTIDE SEQUENCE [LARGE SCALE GENOMIC DNA]</scope>
    <source>
        <strain evidence="3 4">CBS 115471</strain>
    </source>
</reference>
<dbReference type="EMBL" id="MCFA01000046">
    <property type="protein sequence ID" value="ORY12913.1"/>
    <property type="molecule type" value="Genomic_DNA"/>
</dbReference>
<dbReference type="OrthoDB" id="3798215at2759"/>
<feature type="compositionally biased region" description="Polar residues" evidence="1">
    <location>
        <begin position="262"/>
        <end position="275"/>
    </location>
</feature>
<feature type="compositionally biased region" description="Low complexity" evidence="1">
    <location>
        <begin position="278"/>
        <end position="299"/>
    </location>
</feature>
<name>A0A1Y1ZRN3_9PLEO</name>
<feature type="region of interest" description="Disordered" evidence="1">
    <location>
        <begin position="262"/>
        <end position="326"/>
    </location>
</feature>
<dbReference type="Proteomes" id="UP000193144">
    <property type="component" value="Unassembled WGS sequence"/>
</dbReference>
<comment type="caution">
    <text evidence="3">The sequence shown here is derived from an EMBL/GenBank/DDBJ whole genome shotgun (WGS) entry which is preliminary data.</text>
</comment>
<gene>
    <name evidence="3" type="ORF">BCR34DRAFT_600219</name>
</gene>
<organism evidence="3 4">
    <name type="scientific">Clohesyomyces aquaticus</name>
    <dbReference type="NCBI Taxonomy" id="1231657"/>
    <lineage>
        <taxon>Eukaryota</taxon>
        <taxon>Fungi</taxon>
        <taxon>Dikarya</taxon>
        <taxon>Ascomycota</taxon>
        <taxon>Pezizomycotina</taxon>
        <taxon>Dothideomycetes</taxon>
        <taxon>Pleosporomycetidae</taxon>
        <taxon>Pleosporales</taxon>
        <taxon>Lindgomycetaceae</taxon>
        <taxon>Clohesyomyces</taxon>
    </lineage>
</organism>
<dbReference type="Pfam" id="PF17111">
    <property type="entry name" value="PigL_N"/>
    <property type="match status" value="1"/>
</dbReference>
<evidence type="ECO:0000313" key="4">
    <source>
        <dbReference type="Proteomes" id="UP000193144"/>
    </source>
</evidence>
<proteinExistence type="predicted"/>
<accession>A0A1Y1ZRN3</accession>
<feature type="domain" description="Azaphilone pigments biosynthesis cluster protein L N-terminal" evidence="2">
    <location>
        <begin position="1"/>
        <end position="185"/>
    </location>
</feature>
<sequence length="326" mass="35335">MDPFSITLGVVTLVTVASKVGIELKRLRNGAHEASTSINAMLADLKALKIVLESIEEGFEDLDGRAPLTGYIGAHWSALKTSLSDGCDSLDKLRAFLELTNKEVQLLDPIRRVIRLKEANEQIVTYRQEIQAYKDALQLSLQSVIFFQQTTIEDNTSKLLSSSHDLHEDLDRLAKSINVRLMALEMAFKGQSGSTGTGAASVEHLRDCVRTAATVVTSASTVLDEGNENAWDVTSEFGWLELNSSAQNDLTLDWIESQSTEQLDSQLVTGNNTSGEFRPSSTPPSATSAPPTTVVTRPVKSPENRHHEVENAVALAAGKGGGTERA</sequence>
<dbReference type="InterPro" id="IPR031348">
    <property type="entry name" value="PigL_N"/>
</dbReference>
<evidence type="ECO:0000256" key="1">
    <source>
        <dbReference type="SAM" id="MobiDB-lite"/>
    </source>
</evidence>